<protein>
    <submittedName>
        <fullName evidence="1">Uncharacterized protein</fullName>
    </submittedName>
</protein>
<gene>
    <name evidence="1" type="ORF">AVEN_81319_1</name>
</gene>
<evidence type="ECO:0000313" key="1">
    <source>
        <dbReference type="EMBL" id="GBL87693.1"/>
    </source>
</evidence>
<comment type="caution">
    <text evidence="1">The sequence shown here is derived from an EMBL/GenBank/DDBJ whole genome shotgun (WGS) entry which is preliminary data.</text>
</comment>
<keyword evidence="2" id="KW-1185">Reference proteome</keyword>
<reference evidence="1 2" key="1">
    <citation type="journal article" date="2019" name="Sci. Rep.">
        <title>Orb-weaving spider Araneus ventricosus genome elucidates the spidroin gene catalogue.</title>
        <authorList>
            <person name="Kono N."/>
            <person name="Nakamura H."/>
            <person name="Ohtoshi R."/>
            <person name="Moran D.A.P."/>
            <person name="Shinohara A."/>
            <person name="Yoshida Y."/>
            <person name="Fujiwara M."/>
            <person name="Mori M."/>
            <person name="Tomita M."/>
            <person name="Arakawa K."/>
        </authorList>
    </citation>
    <scope>NUCLEOTIDE SEQUENCE [LARGE SCALE GENOMIC DNA]</scope>
</reference>
<dbReference type="Proteomes" id="UP000499080">
    <property type="component" value="Unassembled WGS sequence"/>
</dbReference>
<sequence length="187" mass="20996">MIPHASVLCDVCPPPTADIDLRPGVLSQVRSPLCSPSSDKLLLTNIWFCELQVSSFIYLLHRRGVTLSNRYLLSKQVYSPAEWTFSDTCSRSSLTPLRATAFLYRTFVCGVVFSTTYCLECGNLGHNSEPFSPPDVNCEDKDVSRENGMHKRLCCNINFGPGPGDDEMKSRQPNWLIVFHGGPNWKY</sequence>
<dbReference type="AlphaFoldDB" id="A0A4Y2B6N9"/>
<dbReference type="EMBL" id="BGPR01000055">
    <property type="protein sequence ID" value="GBL87693.1"/>
    <property type="molecule type" value="Genomic_DNA"/>
</dbReference>
<accession>A0A4Y2B6N9</accession>
<proteinExistence type="predicted"/>
<evidence type="ECO:0000313" key="2">
    <source>
        <dbReference type="Proteomes" id="UP000499080"/>
    </source>
</evidence>
<organism evidence="1 2">
    <name type="scientific">Araneus ventricosus</name>
    <name type="common">Orbweaver spider</name>
    <name type="synonym">Epeira ventricosa</name>
    <dbReference type="NCBI Taxonomy" id="182803"/>
    <lineage>
        <taxon>Eukaryota</taxon>
        <taxon>Metazoa</taxon>
        <taxon>Ecdysozoa</taxon>
        <taxon>Arthropoda</taxon>
        <taxon>Chelicerata</taxon>
        <taxon>Arachnida</taxon>
        <taxon>Araneae</taxon>
        <taxon>Araneomorphae</taxon>
        <taxon>Entelegynae</taxon>
        <taxon>Araneoidea</taxon>
        <taxon>Araneidae</taxon>
        <taxon>Araneus</taxon>
    </lineage>
</organism>
<name>A0A4Y2B6N9_ARAVE</name>